<comment type="caution">
    <text evidence="9">The sequence shown here is derived from an EMBL/GenBank/DDBJ whole genome shotgun (WGS) entry which is preliminary data.</text>
</comment>
<dbReference type="PANTHER" id="PTHR34975:SF2">
    <property type="entry name" value="SPORE GERMINATION PROTEIN A2"/>
    <property type="match status" value="1"/>
</dbReference>
<feature type="transmembrane region" description="Helical" evidence="8">
    <location>
        <begin position="265"/>
        <end position="284"/>
    </location>
</feature>
<name>A0A9D1II34_9FIRM</name>
<evidence type="ECO:0000256" key="6">
    <source>
        <dbReference type="ARBA" id="ARBA00022989"/>
    </source>
</evidence>
<dbReference type="AlphaFoldDB" id="A0A9D1II34"/>
<feature type="transmembrane region" description="Helical" evidence="8">
    <location>
        <begin position="144"/>
        <end position="163"/>
    </location>
</feature>
<dbReference type="PANTHER" id="PTHR34975">
    <property type="entry name" value="SPORE GERMINATION PROTEIN A2"/>
    <property type="match status" value="1"/>
</dbReference>
<evidence type="ECO:0000256" key="5">
    <source>
        <dbReference type="ARBA" id="ARBA00022692"/>
    </source>
</evidence>
<comment type="similarity">
    <text evidence="2">Belongs to the amino acid-polyamine-organocation (APC) superfamily. Spore germination protein (SGP) (TC 2.A.3.9) family.</text>
</comment>
<reference evidence="9" key="2">
    <citation type="journal article" date="2021" name="PeerJ">
        <title>Extensive microbial diversity within the chicken gut microbiome revealed by metagenomics and culture.</title>
        <authorList>
            <person name="Gilroy R."/>
            <person name="Ravi A."/>
            <person name="Getino M."/>
            <person name="Pursley I."/>
            <person name="Horton D.L."/>
            <person name="Alikhan N.F."/>
            <person name="Baker D."/>
            <person name="Gharbi K."/>
            <person name="Hall N."/>
            <person name="Watson M."/>
            <person name="Adriaenssens E.M."/>
            <person name="Foster-Nyarko E."/>
            <person name="Jarju S."/>
            <person name="Secka A."/>
            <person name="Antonio M."/>
            <person name="Oren A."/>
            <person name="Chaudhuri R.R."/>
            <person name="La Ragione R."/>
            <person name="Hildebrand F."/>
            <person name="Pallen M.J."/>
        </authorList>
    </citation>
    <scope>NUCLEOTIDE SEQUENCE</scope>
    <source>
        <strain evidence="9">ChiGjej1B1-19959</strain>
    </source>
</reference>
<accession>A0A9D1II34</accession>
<dbReference type="Pfam" id="PF03845">
    <property type="entry name" value="Spore_permease"/>
    <property type="match status" value="1"/>
</dbReference>
<comment type="subcellular location">
    <subcellularLocation>
        <location evidence="1">Membrane</location>
        <topology evidence="1">Multi-pass membrane protein</topology>
    </subcellularLocation>
</comment>
<evidence type="ECO:0000256" key="8">
    <source>
        <dbReference type="SAM" id="Phobius"/>
    </source>
</evidence>
<protein>
    <submittedName>
        <fullName evidence="9">GerAB/ArcD/ProY family transporter</fullName>
    </submittedName>
</protein>
<dbReference type="EMBL" id="DVMW01000043">
    <property type="protein sequence ID" value="HIU36472.1"/>
    <property type="molecule type" value="Genomic_DNA"/>
</dbReference>
<feature type="transmembrane region" description="Helical" evidence="8">
    <location>
        <begin position="42"/>
        <end position="60"/>
    </location>
</feature>
<gene>
    <name evidence="9" type="ORF">IAC53_07710</name>
</gene>
<evidence type="ECO:0000313" key="9">
    <source>
        <dbReference type="EMBL" id="HIU36472.1"/>
    </source>
</evidence>
<evidence type="ECO:0000256" key="1">
    <source>
        <dbReference type="ARBA" id="ARBA00004141"/>
    </source>
</evidence>
<dbReference type="Proteomes" id="UP000824071">
    <property type="component" value="Unassembled WGS sequence"/>
</dbReference>
<evidence type="ECO:0000256" key="3">
    <source>
        <dbReference type="ARBA" id="ARBA00022448"/>
    </source>
</evidence>
<sequence length="364" mass="39542">MKGSVKISVWQLCCLLLLSRLLTTLTFSPVGAEKIPTADYLPAVFAAAGLMLFGFLPVILQRKYFPGMDMPDVAYTLSHALSKCCTVSYTLVFFFLTLVSVARLELFVGSVVFPNNDSAFFVLLFAVAAVYAAGLGLEALGRAGTVCLVLFLGAFFCIVLAMTDKIEIANLSPMLAKGVSPVWTAGLDAATRTVEPALAAVLLPRVSGKPGKALAAGCLCFICFTEGILFYVFAGLGDFALAQMFPVHAVAVLAEFSVFQRFDVLLTGVWILTAFVKVSLLLYLQSELLKKSFSEKPGRLYILLAAAAVLVIQLGFAGKVTDYYFTLGLFWRTLLYAVFVVLIPLVFLLTAIVKKRRRENAQLR</sequence>
<organism evidence="9 10">
    <name type="scientific">Candidatus Fimenecus excrementigallinarum</name>
    <dbReference type="NCBI Taxonomy" id="2840816"/>
    <lineage>
        <taxon>Bacteria</taxon>
        <taxon>Bacillati</taxon>
        <taxon>Bacillota</taxon>
        <taxon>Clostridia</taxon>
        <taxon>Candidatus Fimenecus</taxon>
    </lineage>
</organism>
<evidence type="ECO:0000256" key="7">
    <source>
        <dbReference type="ARBA" id="ARBA00023136"/>
    </source>
</evidence>
<keyword evidence="7 8" id="KW-0472">Membrane</keyword>
<feature type="transmembrane region" description="Helical" evidence="8">
    <location>
        <begin position="300"/>
        <end position="317"/>
    </location>
</feature>
<evidence type="ECO:0000256" key="2">
    <source>
        <dbReference type="ARBA" id="ARBA00007998"/>
    </source>
</evidence>
<evidence type="ECO:0000313" key="10">
    <source>
        <dbReference type="Proteomes" id="UP000824071"/>
    </source>
</evidence>
<feature type="transmembrane region" description="Helical" evidence="8">
    <location>
        <begin position="213"/>
        <end position="233"/>
    </location>
</feature>
<dbReference type="GO" id="GO:0009847">
    <property type="term" value="P:spore germination"/>
    <property type="evidence" value="ECO:0007669"/>
    <property type="project" value="InterPro"/>
</dbReference>
<proteinExistence type="inferred from homology"/>
<feature type="transmembrane region" description="Helical" evidence="8">
    <location>
        <begin position="329"/>
        <end position="353"/>
    </location>
</feature>
<keyword evidence="4" id="KW-0309">Germination</keyword>
<evidence type="ECO:0000256" key="4">
    <source>
        <dbReference type="ARBA" id="ARBA00022544"/>
    </source>
</evidence>
<dbReference type="GO" id="GO:0016020">
    <property type="term" value="C:membrane"/>
    <property type="evidence" value="ECO:0007669"/>
    <property type="project" value="UniProtKB-SubCell"/>
</dbReference>
<reference evidence="9" key="1">
    <citation type="submission" date="2020-10" db="EMBL/GenBank/DDBJ databases">
        <authorList>
            <person name="Gilroy R."/>
        </authorList>
    </citation>
    <scope>NUCLEOTIDE SEQUENCE</scope>
    <source>
        <strain evidence="9">ChiGjej1B1-19959</strain>
    </source>
</reference>
<keyword evidence="3" id="KW-0813">Transport</keyword>
<keyword evidence="5 8" id="KW-0812">Transmembrane</keyword>
<keyword evidence="6 8" id="KW-1133">Transmembrane helix</keyword>
<dbReference type="InterPro" id="IPR004761">
    <property type="entry name" value="Spore_GerAB"/>
</dbReference>